<organism evidence="3 4">
    <name type="scientific">Maioricimonas rarisocia</name>
    <dbReference type="NCBI Taxonomy" id="2528026"/>
    <lineage>
        <taxon>Bacteria</taxon>
        <taxon>Pseudomonadati</taxon>
        <taxon>Planctomycetota</taxon>
        <taxon>Planctomycetia</taxon>
        <taxon>Planctomycetales</taxon>
        <taxon>Planctomycetaceae</taxon>
        <taxon>Maioricimonas</taxon>
    </lineage>
</organism>
<sequence precursor="true">MISCIRSTGLVLCLTAAVAFHAVSARADDPAKPARIVTMLSSADRLIADLNFIVVDLAKESQQWENNIFPNIDIFLIGVDTQLPVGFDVLFDADTGIRYQPQIPVTDMKSFIQDNLEPIGIEPKRRGRGYWELEGNVFPGWMRELDGYASIAKVEGDVPKDMVTPRVGFEPMQAQKYVVGAHLSEESAPLADRERQFAKYKENMLAGATKRPDESREVYALRRQGLENRLEFFERVFIQSSEILGGWSTTLTSESNADGHANVTVMPVADTLLAQFVSAVGETPSHFAAVPVADDPVLNFRVMLPLMEGSKERLSSTYELARPVIHQQIDEDEEVKPEEKEPRKQIADILLDMVTAGLQLPAVDGFTQITRDGDLHTFVAGIRSADGTAVEKVIELVPQARAGWKSETNIETVGEVSIHRVTLKEGYPKALVEFFGDGGELYVGASKDAVWLAAGANSLEAMKTAIEQREQGGESAEATPSFLTIEMHAQPLLKVAHQAAEEEDFSLLQFVQISGLADQAESQSSGTTEDGEERRSTRDALKDFEWQETAIRALQGEGMSDRIEIDFRRKKTEIFGTLDVHNGMLRAAGKLIAKFAKENLGA</sequence>
<reference evidence="3 4" key="1">
    <citation type="submission" date="2019-02" db="EMBL/GenBank/DDBJ databases">
        <title>Deep-cultivation of Planctomycetes and their phenomic and genomic characterization uncovers novel biology.</title>
        <authorList>
            <person name="Wiegand S."/>
            <person name="Jogler M."/>
            <person name="Boedeker C."/>
            <person name="Pinto D."/>
            <person name="Vollmers J."/>
            <person name="Rivas-Marin E."/>
            <person name="Kohn T."/>
            <person name="Peeters S.H."/>
            <person name="Heuer A."/>
            <person name="Rast P."/>
            <person name="Oberbeckmann S."/>
            <person name="Bunk B."/>
            <person name="Jeske O."/>
            <person name="Meyerdierks A."/>
            <person name="Storesund J.E."/>
            <person name="Kallscheuer N."/>
            <person name="Luecker S."/>
            <person name="Lage O.M."/>
            <person name="Pohl T."/>
            <person name="Merkel B.J."/>
            <person name="Hornburger P."/>
            <person name="Mueller R.-W."/>
            <person name="Bruemmer F."/>
            <person name="Labrenz M."/>
            <person name="Spormann A.M."/>
            <person name="Op den Camp H."/>
            <person name="Overmann J."/>
            <person name="Amann R."/>
            <person name="Jetten M.S.M."/>
            <person name="Mascher T."/>
            <person name="Medema M.H."/>
            <person name="Devos D.P."/>
            <person name="Kaster A.-K."/>
            <person name="Ovreas L."/>
            <person name="Rohde M."/>
            <person name="Galperin M.Y."/>
            <person name="Jogler C."/>
        </authorList>
    </citation>
    <scope>NUCLEOTIDE SEQUENCE [LARGE SCALE GENOMIC DNA]</scope>
    <source>
        <strain evidence="3 4">Mal4</strain>
    </source>
</reference>
<feature type="region of interest" description="Disordered" evidence="1">
    <location>
        <begin position="519"/>
        <end position="540"/>
    </location>
</feature>
<evidence type="ECO:0000256" key="2">
    <source>
        <dbReference type="SAM" id="SignalP"/>
    </source>
</evidence>
<evidence type="ECO:0000313" key="4">
    <source>
        <dbReference type="Proteomes" id="UP000320496"/>
    </source>
</evidence>
<dbReference type="Proteomes" id="UP000320496">
    <property type="component" value="Chromosome"/>
</dbReference>
<accession>A0A517ZEC0</accession>
<evidence type="ECO:0000256" key="1">
    <source>
        <dbReference type="SAM" id="MobiDB-lite"/>
    </source>
</evidence>
<keyword evidence="4" id="KW-1185">Reference proteome</keyword>
<name>A0A517ZEC0_9PLAN</name>
<evidence type="ECO:0000313" key="3">
    <source>
        <dbReference type="EMBL" id="QDU40831.1"/>
    </source>
</evidence>
<dbReference type="KEGG" id="mri:Mal4_51930"/>
<dbReference type="AlphaFoldDB" id="A0A517ZEC0"/>
<evidence type="ECO:0008006" key="5">
    <source>
        <dbReference type="Google" id="ProtNLM"/>
    </source>
</evidence>
<protein>
    <recommendedName>
        <fullName evidence="5">Secreted protein</fullName>
    </recommendedName>
</protein>
<dbReference type="RefSeq" id="WP_145372082.1">
    <property type="nucleotide sequence ID" value="NZ_CP036275.1"/>
</dbReference>
<keyword evidence="2" id="KW-0732">Signal</keyword>
<dbReference type="EMBL" id="CP036275">
    <property type="protein sequence ID" value="QDU40831.1"/>
    <property type="molecule type" value="Genomic_DNA"/>
</dbReference>
<gene>
    <name evidence="3" type="ORF">Mal4_51930</name>
</gene>
<feature type="chain" id="PRO_5022196558" description="Secreted protein" evidence="2">
    <location>
        <begin position="28"/>
        <end position="602"/>
    </location>
</feature>
<feature type="signal peptide" evidence="2">
    <location>
        <begin position="1"/>
        <end position="27"/>
    </location>
</feature>
<proteinExistence type="predicted"/>
<dbReference type="OrthoDB" id="207789at2"/>